<feature type="compositionally biased region" description="Basic and acidic residues" evidence="1">
    <location>
        <begin position="376"/>
        <end position="386"/>
    </location>
</feature>
<dbReference type="AlphaFoldDB" id="A0A9P3Q300"/>
<feature type="compositionally biased region" description="Basic residues" evidence="1">
    <location>
        <begin position="387"/>
        <end position="397"/>
    </location>
</feature>
<feature type="region of interest" description="Disordered" evidence="1">
    <location>
        <begin position="1"/>
        <end position="49"/>
    </location>
</feature>
<proteinExistence type="predicted"/>
<keyword evidence="3" id="KW-1185">Reference proteome</keyword>
<organism evidence="2 3">
    <name type="scientific">Lyophyllum shimeji</name>
    <name type="common">Hon-shimeji</name>
    <name type="synonym">Tricholoma shimeji</name>
    <dbReference type="NCBI Taxonomy" id="47721"/>
    <lineage>
        <taxon>Eukaryota</taxon>
        <taxon>Fungi</taxon>
        <taxon>Dikarya</taxon>
        <taxon>Basidiomycota</taxon>
        <taxon>Agaricomycotina</taxon>
        <taxon>Agaricomycetes</taxon>
        <taxon>Agaricomycetidae</taxon>
        <taxon>Agaricales</taxon>
        <taxon>Tricholomatineae</taxon>
        <taxon>Lyophyllaceae</taxon>
        <taxon>Lyophyllum</taxon>
    </lineage>
</organism>
<feature type="region of interest" description="Disordered" evidence="1">
    <location>
        <begin position="359"/>
        <end position="421"/>
    </location>
</feature>
<feature type="compositionally biased region" description="Low complexity" evidence="1">
    <location>
        <begin position="131"/>
        <end position="140"/>
    </location>
</feature>
<reference evidence="2" key="1">
    <citation type="submission" date="2022-07" db="EMBL/GenBank/DDBJ databases">
        <title>The genome of Lyophyllum shimeji provides insight into the initial evolution of ectomycorrhizal fungal genome.</title>
        <authorList>
            <person name="Kobayashi Y."/>
            <person name="Shibata T."/>
            <person name="Hirakawa H."/>
            <person name="Shigenobu S."/>
            <person name="Nishiyama T."/>
            <person name="Yamada A."/>
            <person name="Hasebe M."/>
            <person name="Kawaguchi M."/>
        </authorList>
    </citation>
    <scope>NUCLEOTIDE SEQUENCE</scope>
    <source>
        <strain evidence="2">AT787</strain>
    </source>
</reference>
<sequence>MAPRIVYSDSDSASGPSSDTDSSASDEEKPCVSPAPAPALTANPRVDRTAGIRLSTALDKLKWASQKPTDLNNDRDTCQMLQTLFASEASSNGTTLDMAKKETNRGLKAKAGPKLEKGLGKLTASMKRKSSTSTSTSTSKSKGKKKEGRKEKLKSTMFKVGTVAILPHGTQRVKSEDHDALLELGLPIPKYTLPMDGFPDTLMLEHLKQMSLAVINKVKGVEFGLHWEHNEVEEHLQNLFPALFGHLDILALETNYDEDSDLPYNAQWMLCCKRQRKAHVTGIPHANGLDLDRHSQRTQQTGFRNWTILLTTRHAVPKSTLTILSKGKGRAQIQSASSVAGSSSSATAASFATASSATASSSKKRKFSSEESPPLFDHDSDYESPPRPKRLKIKTYRTRASSQRKNSRKAGPSTSASGVGSSAAPIALDLTDVEDDGDRLDISTLSMIAARISSSSFFHYSSTSKTVKYDVLIQD</sequence>
<protein>
    <submittedName>
        <fullName evidence="2">Uncharacterized protein</fullName>
    </submittedName>
</protein>
<comment type="caution">
    <text evidence="2">The sequence shown here is derived from an EMBL/GenBank/DDBJ whole genome shotgun (WGS) entry which is preliminary data.</text>
</comment>
<name>A0A9P3Q300_LYOSH</name>
<accession>A0A9P3Q300</accession>
<dbReference type="OrthoDB" id="2992129at2759"/>
<feature type="compositionally biased region" description="Low complexity" evidence="1">
    <location>
        <begin position="8"/>
        <end position="23"/>
    </location>
</feature>
<evidence type="ECO:0000313" key="2">
    <source>
        <dbReference type="EMBL" id="GLB45736.1"/>
    </source>
</evidence>
<dbReference type="Proteomes" id="UP001063166">
    <property type="component" value="Unassembled WGS sequence"/>
</dbReference>
<evidence type="ECO:0000313" key="3">
    <source>
        <dbReference type="Proteomes" id="UP001063166"/>
    </source>
</evidence>
<dbReference type="EMBL" id="BRPK01000027">
    <property type="protein sequence ID" value="GLB45736.1"/>
    <property type="molecule type" value="Genomic_DNA"/>
</dbReference>
<feature type="region of interest" description="Disordered" evidence="1">
    <location>
        <begin position="103"/>
        <end position="153"/>
    </location>
</feature>
<feature type="compositionally biased region" description="Low complexity" evidence="1">
    <location>
        <begin position="410"/>
        <end position="421"/>
    </location>
</feature>
<evidence type="ECO:0000256" key="1">
    <source>
        <dbReference type="SAM" id="MobiDB-lite"/>
    </source>
</evidence>
<gene>
    <name evidence="2" type="ORF">LshimejAT787_2700060</name>
</gene>